<sequence length="323" mass="34963">MLIVSDFKLNSAITETAFDKWHQCPGGKYGTGCNAECSCRNNDVCDRVTGKCPHGCPPGFTSGTCKEACPKGTYGDNCSKTCHCIDDSCNPIYGQCAHGCVAGYQGINCQAFCDKGTYGLHCNKNFHYWLFLCFQVIVEDAPVFVKVVVVIFVGVVANWVAVVVFDFRLAVFLSRFCDKGTYGLHCNKTCNCIDDDNCNPIHGACPRGCATGYTGSDCQEQCSPGKYGSGCNEECNCRDKDVCDRVTGICPHGCPPGFTSGTCKEVCPKGTFGDKCHKQCHCNDDSCNPAYGHCAHGCVAGYRGKSCQECEYETTDYTIGIMK</sequence>
<evidence type="ECO:0000256" key="1">
    <source>
        <dbReference type="ARBA" id="ARBA00022536"/>
    </source>
</evidence>
<dbReference type="GO" id="GO:0005044">
    <property type="term" value="F:scavenger receptor activity"/>
    <property type="evidence" value="ECO:0007669"/>
    <property type="project" value="InterPro"/>
</dbReference>
<evidence type="ECO:0000256" key="2">
    <source>
        <dbReference type="SAM" id="Phobius"/>
    </source>
</evidence>
<gene>
    <name evidence="4" type="primary">LOC118766126</name>
</gene>
<keyword evidence="2" id="KW-1133">Transmembrane helix</keyword>
<dbReference type="KEGG" id="osn:118766126"/>
<keyword evidence="2" id="KW-0472">Membrane</keyword>
<evidence type="ECO:0000313" key="3">
    <source>
        <dbReference type="Proteomes" id="UP000515154"/>
    </source>
</evidence>
<dbReference type="PANTHER" id="PTHR24043">
    <property type="entry name" value="SCAVENGER RECEPTOR CLASS F"/>
    <property type="match status" value="1"/>
</dbReference>
<keyword evidence="3" id="KW-1185">Reference proteome</keyword>
<evidence type="ECO:0000313" key="4">
    <source>
        <dbReference type="RefSeq" id="XP_036365299.1"/>
    </source>
</evidence>
<organism evidence="3 4">
    <name type="scientific">Octopus sinensis</name>
    <name type="common">East Asian common octopus</name>
    <dbReference type="NCBI Taxonomy" id="2607531"/>
    <lineage>
        <taxon>Eukaryota</taxon>
        <taxon>Metazoa</taxon>
        <taxon>Spiralia</taxon>
        <taxon>Lophotrochozoa</taxon>
        <taxon>Mollusca</taxon>
        <taxon>Cephalopoda</taxon>
        <taxon>Coleoidea</taxon>
        <taxon>Octopodiformes</taxon>
        <taxon>Octopoda</taxon>
        <taxon>Incirrata</taxon>
        <taxon>Octopodidae</taxon>
        <taxon>Octopus</taxon>
    </lineage>
</organism>
<name>A0A7E6FC23_9MOLL</name>
<dbReference type="Proteomes" id="UP000515154">
    <property type="component" value="Linkage group LG14"/>
</dbReference>
<proteinExistence type="predicted"/>
<dbReference type="Gene3D" id="2.170.300.10">
    <property type="entry name" value="Tie2 ligand-binding domain superfamily"/>
    <property type="match status" value="3"/>
</dbReference>
<accession>A0A7E6FC23</accession>
<keyword evidence="1" id="KW-0245">EGF-like domain</keyword>
<dbReference type="RefSeq" id="XP_036365299.1">
    <property type="nucleotide sequence ID" value="XM_036509406.1"/>
</dbReference>
<keyword evidence="2" id="KW-0812">Transmembrane</keyword>
<dbReference type="PANTHER" id="PTHR24043:SF8">
    <property type="entry name" value="EGF-LIKE DOMAIN-CONTAINING PROTEIN"/>
    <property type="match status" value="1"/>
</dbReference>
<dbReference type="AlphaFoldDB" id="A0A7E6FC23"/>
<reference evidence="4" key="1">
    <citation type="submission" date="2025-08" db="UniProtKB">
        <authorList>
            <consortium name="RefSeq"/>
        </authorList>
    </citation>
    <scope>IDENTIFICATION</scope>
</reference>
<feature type="transmembrane region" description="Helical" evidence="2">
    <location>
        <begin position="143"/>
        <end position="165"/>
    </location>
</feature>
<dbReference type="InterPro" id="IPR042635">
    <property type="entry name" value="MEGF10/SREC1/2-like"/>
</dbReference>
<protein>
    <submittedName>
        <fullName evidence="4">Multiple epidermal growth factor-like domains protein 10</fullName>
    </submittedName>
</protein>